<reference evidence="2 3" key="1">
    <citation type="journal article" date="2007" name="Virology">
        <title>Full-length sequence analysis of SIVmus in wild populations of mustached monkeys (Cercopithecus cephus) from Cameroon provides evidence for two co-circulating SIVmus lineages.</title>
        <authorList>
            <person name="Aghokeng A.F."/>
            <person name="Bailes E."/>
            <person name="Loul S."/>
            <person name="Courgnaud V."/>
            <person name="Mpoudi-Ngolle E."/>
            <person name="Sharp P.M."/>
            <person name="Delaporte E."/>
            <person name="Peeters M."/>
        </authorList>
    </citation>
    <scope>NUCLEOTIDE SEQUENCE [LARGE SCALE GENOMIC DNA]</scope>
    <source>
        <strain evidence="2">SIVmus01CM1246</strain>
    </source>
</reference>
<organism evidence="2 3">
    <name type="scientific">Simian immunodeficiency virus</name>
    <name type="common">SIV</name>
    <dbReference type="NCBI Taxonomy" id="11723"/>
    <lineage>
        <taxon>Viruses</taxon>
        <taxon>Riboviria</taxon>
        <taxon>Pararnavirae</taxon>
        <taxon>Artverviricota</taxon>
        <taxon>Revtraviricetes</taxon>
        <taxon>Ortervirales</taxon>
        <taxon>Retroviridae</taxon>
        <taxon>Orthoretrovirinae</taxon>
        <taxon>Lentivirus</taxon>
        <taxon>Lentivirus simimdef</taxon>
    </lineage>
</organism>
<evidence type="ECO:0000256" key="1">
    <source>
        <dbReference type="SAM" id="Phobius"/>
    </source>
</evidence>
<accession>A4UDF9</accession>
<dbReference type="Proteomes" id="UP000258655">
    <property type="component" value="Segment"/>
</dbReference>
<name>A4UDF9_SIV</name>
<keyword evidence="1" id="KW-0812">Transmembrane</keyword>
<organismHost>
    <name type="scientific">Pan troglodytes</name>
    <name type="common">Chimpanzee</name>
    <dbReference type="NCBI Taxonomy" id="9598"/>
</organismHost>
<gene>
    <name evidence="2" type="primary">vpu</name>
</gene>
<organismHost>
    <name type="scientific">Cercopithecidae</name>
    <name type="common">Old World monkeys</name>
    <dbReference type="NCBI Taxonomy" id="9527"/>
</organismHost>
<feature type="transmembrane region" description="Helical" evidence="1">
    <location>
        <begin position="6"/>
        <end position="27"/>
    </location>
</feature>
<keyword evidence="1" id="KW-0472">Membrane</keyword>
<evidence type="ECO:0000313" key="3">
    <source>
        <dbReference type="Proteomes" id="UP000258655"/>
    </source>
</evidence>
<protein>
    <submittedName>
        <fullName evidence="2">Vpu protein</fullName>
    </submittedName>
</protein>
<dbReference type="EMBL" id="EF070329">
    <property type="protein sequence ID" value="ABO61039.1"/>
    <property type="molecule type" value="Genomic_DNA"/>
</dbReference>
<proteinExistence type="predicted"/>
<evidence type="ECO:0000313" key="2">
    <source>
        <dbReference type="EMBL" id="ABO61039.1"/>
    </source>
</evidence>
<keyword evidence="1" id="KW-1133">Transmembrane helix</keyword>
<sequence length="77" mass="8689">MHYWYLGAAIVTAIYLVIALVAFILAYQRWCQPKPPIEVNVLRLLEEGDSDSGIFEDACDGEDEDSHRAFANPSFEP</sequence>